<dbReference type="InterPro" id="IPR029063">
    <property type="entry name" value="SAM-dependent_MTases_sf"/>
</dbReference>
<name>A0A1H0FPR2_9BACI</name>
<dbReference type="InterPro" id="IPR010719">
    <property type="entry name" value="MnmM_MeTrfase"/>
</dbReference>
<gene>
    <name evidence="1" type="ORF">SAMN05216498_0306</name>
</gene>
<keyword evidence="1" id="KW-0808">Transferase</keyword>
<dbReference type="EMBL" id="FNIG01000013">
    <property type="protein sequence ID" value="SDN96521.1"/>
    <property type="molecule type" value="Genomic_DNA"/>
</dbReference>
<dbReference type="AlphaFoldDB" id="A0A1H0FPR2"/>
<dbReference type="Proteomes" id="UP000199334">
    <property type="component" value="Unassembled WGS sequence"/>
</dbReference>
<keyword evidence="1" id="KW-0489">Methyltransferase</keyword>
<dbReference type="OrthoDB" id="9792989at2"/>
<dbReference type="GO" id="GO:0032259">
    <property type="term" value="P:methylation"/>
    <property type="evidence" value="ECO:0007669"/>
    <property type="project" value="UniProtKB-KW"/>
</dbReference>
<dbReference type="Pfam" id="PF06962">
    <property type="entry name" value="rRNA_methylase"/>
    <property type="match status" value="1"/>
</dbReference>
<accession>A0A1H0FPR2</accession>
<dbReference type="PANTHER" id="PTHR35276">
    <property type="entry name" value="S-ADENOSYL-L-METHIONINE-DEPENDENT METHYLTRANSFERASES SUPERFAMILY PROTEIN"/>
    <property type="match status" value="1"/>
</dbReference>
<protein>
    <submittedName>
        <fullName evidence="1">Putative rRNA methylase</fullName>
    </submittedName>
</protein>
<sequence>MKAIIPFAHDLLKQYIQPGSVVVDATLGNGHDSLYLSQLVGHDGRVIAFDVQQEAIDTSSQWLQQHDVSNVDMILSGHEHAVHELTQRGIQSIDGAIFNLGYLPGSNKHITTSSQTTIQAIKGLFSILKDNRIIVIVIYPGHDEGKEERDALMNVLKQIPANHADIAKYQMVNRSESAPFVIGIYKNG</sequence>
<reference evidence="1 2" key="1">
    <citation type="submission" date="2016-10" db="EMBL/GenBank/DDBJ databases">
        <authorList>
            <person name="de Groot N.N."/>
        </authorList>
    </citation>
    <scope>NUCLEOTIDE SEQUENCE [LARGE SCALE GENOMIC DNA]</scope>
    <source>
        <strain evidence="1 2">CGMCC 1.3442</strain>
    </source>
</reference>
<dbReference type="PANTHER" id="PTHR35276:SF1">
    <property type="entry name" value="TRNA (MNM(5)S(2)U34)-METHYLTRANSFERASE, CHLOROPLASTIC"/>
    <property type="match status" value="1"/>
</dbReference>
<keyword evidence="2" id="KW-1185">Reference proteome</keyword>
<proteinExistence type="predicted"/>
<evidence type="ECO:0000313" key="2">
    <source>
        <dbReference type="Proteomes" id="UP000199334"/>
    </source>
</evidence>
<dbReference type="Gene3D" id="3.40.50.150">
    <property type="entry name" value="Vaccinia Virus protein VP39"/>
    <property type="match status" value="1"/>
</dbReference>
<dbReference type="STRING" id="237069.SAMN05216498_0306"/>
<dbReference type="SUPFAM" id="SSF53335">
    <property type="entry name" value="S-adenosyl-L-methionine-dependent methyltransferases"/>
    <property type="match status" value="1"/>
</dbReference>
<dbReference type="RefSeq" id="WP_093857850.1">
    <property type="nucleotide sequence ID" value="NZ_BJVZ01000017.1"/>
</dbReference>
<dbReference type="GO" id="GO:0008168">
    <property type="term" value="F:methyltransferase activity"/>
    <property type="evidence" value="ECO:0007669"/>
    <property type="project" value="UniProtKB-KW"/>
</dbReference>
<evidence type="ECO:0000313" key="1">
    <source>
        <dbReference type="EMBL" id="SDN96521.1"/>
    </source>
</evidence>
<organism evidence="1 2">
    <name type="scientific">Tenuibacillus multivorans</name>
    <dbReference type="NCBI Taxonomy" id="237069"/>
    <lineage>
        <taxon>Bacteria</taxon>
        <taxon>Bacillati</taxon>
        <taxon>Bacillota</taxon>
        <taxon>Bacilli</taxon>
        <taxon>Bacillales</taxon>
        <taxon>Bacillaceae</taxon>
        <taxon>Tenuibacillus</taxon>
    </lineage>
</organism>